<dbReference type="GO" id="GO:0008168">
    <property type="term" value="F:methyltransferase activity"/>
    <property type="evidence" value="ECO:0007669"/>
    <property type="project" value="UniProtKB-KW"/>
</dbReference>
<dbReference type="PANTHER" id="PTHR46450">
    <property type="entry name" value="INACTIVE HISTONE-LYSINE N-METHYLTRANSFERASE SUVR1-RELATED"/>
    <property type="match status" value="1"/>
</dbReference>
<evidence type="ECO:0000313" key="1">
    <source>
        <dbReference type="EMBL" id="RDX81256.1"/>
    </source>
</evidence>
<reference evidence="1" key="1">
    <citation type="submission" date="2018-05" db="EMBL/GenBank/DDBJ databases">
        <title>Draft genome of Mucuna pruriens seed.</title>
        <authorList>
            <person name="Nnadi N.E."/>
            <person name="Vos R."/>
            <person name="Hasami M.H."/>
            <person name="Devisetty U.K."/>
            <person name="Aguiy J.C."/>
        </authorList>
    </citation>
    <scope>NUCLEOTIDE SEQUENCE [LARGE SCALE GENOMIC DNA]</scope>
    <source>
        <strain evidence="1">JCA_2017</strain>
    </source>
</reference>
<feature type="non-terminal residue" evidence="1">
    <location>
        <position position="84"/>
    </location>
</feature>
<dbReference type="AlphaFoldDB" id="A0A371FSH4"/>
<evidence type="ECO:0000313" key="2">
    <source>
        <dbReference type="Proteomes" id="UP000257109"/>
    </source>
</evidence>
<sequence>MIKPKDRTITDLRSCYDANLIDIPVEVESPDHHYYHLAFFTSRKVSAYEELTWDYGIDFDDHDHPIKAFRCCCGSAFCCDKKQK</sequence>
<dbReference type="SUPFAM" id="SSF82199">
    <property type="entry name" value="SET domain"/>
    <property type="match status" value="1"/>
</dbReference>
<accession>A0A371FSH4</accession>
<dbReference type="EMBL" id="QJKJ01007969">
    <property type="protein sequence ID" value="RDX81256.1"/>
    <property type="molecule type" value="Genomic_DNA"/>
</dbReference>
<gene>
    <name evidence="1" type="primary">SUVR4</name>
    <name evidence="1" type="ORF">CR513_38078</name>
</gene>
<dbReference type="STRING" id="157652.A0A371FSH4"/>
<protein>
    <submittedName>
        <fullName evidence="1">Histone-lysine N-methyltransferase SUVR4</fullName>
    </submittedName>
</protein>
<dbReference type="Gene3D" id="2.170.270.10">
    <property type="entry name" value="SET domain"/>
    <property type="match status" value="1"/>
</dbReference>
<dbReference type="PANTHER" id="PTHR46450:SF24">
    <property type="entry name" value="HISTONE-LYSINE N-METHYLTRANSFERASE SUVR4"/>
    <property type="match status" value="1"/>
</dbReference>
<name>A0A371FSH4_MUCPR</name>
<dbReference type="GO" id="GO:0032259">
    <property type="term" value="P:methylation"/>
    <property type="evidence" value="ECO:0007669"/>
    <property type="project" value="UniProtKB-KW"/>
</dbReference>
<proteinExistence type="predicted"/>
<organism evidence="1 2">
    <name type="scientific">Mucuna pruriens</name>
    <name type="common">Velvet bean</name>
    <name type="synonym">Dolichos pruriens</name>
    <dbReference type="NCBI Taxonomy" id="157652"/>
    <lineage>
        <taxon>Eukaryota</taxon>
        <taxon>Viridiplantae</taxon>
        <taxon>Streptophyta</taxon>
        <taxon>Embryophyta</taxon>
        <taxon>Tracheophyta</taxon>
        <taxon>Spermatophyta</taxon>
        <taxon>Magnoliopsida</taxon>
        <taxon>eudicotyledons</taxon>
        <taxon>Gunneridae</taxon>
        <taxon>Pentapetalae</taxon>
        <taxon>rosids</taxon>
        <taxon>fabids</taxon>
        <taxon>Fabales</taxon>
        <taxon>Fabaceae</taxon>
        <taxon>Papilionoideae</taxon>
        <taxon>50 kb inversion clade</taxon>
        <taxon>NPAAA clade</taxon>
        <taxon>indigoferoid/millettioid clade</taxon>
        <taxon>Phaseoleae</taxon>
        <taxon>Mucuna</taxon>
    </lineage>
</organism>
<dbReference type="OrthoDB" id="1676755at2759"/>
<dbReference type="Proteomes" id="UP000257109">
    <property type="component" value="Unassembled WGS sequence"/>
</dbReference>
<feature type="non-terminal residue" evidence="1">
    <location>
        <position position="1"/>
    </location>
</feature>
<keyword evidence="2" id="KW-1185">Reference proteome</keyword>
<comment type="caution">
    <text evidence="1">The sequence shown here is derived from an EMBL/GenBank/DDBJ whole genome shotgun (WGS) entry which is preliminary data.</text>
</comment>
<dbReference type="InterPro" id="IPR046341">
    <property type="entry name" value="SET_dom_sf"/>
</dbReference>